<evidence type="ECO:0000259" key="3">
    <source>
        <dbReference type="SMART" id="SM00477"/>
    </source>
</evidence>
<dbReference type="InterPro" id="IPR001604">
    <property type="entry name" value="Endo_G_ENPP1-like_dom"/>
</dbReference>
<evidence type="ECO:0008006" key="7">
    <source>
        <dbReference type="Google" id="ProtNLM"/>
    </source>
</evidence>
<comment type="caution">
    <text evidence="5">The sequence shown here is derived from an EMBL/GenBank/DDBJ whole genome shotgun (WGS) entry which is preliminary data.</text>
</comment>
<dbReference type="InterPro" id="IPR020821">
    <property type="entry name" value="ENPP1-3/EXOG-like_nuc-like"/>
</dbReference>
<dbReference type="InterPro" id="IPR044925">
    <property type="entry name" value="His-Me_finger_sf"/>
</dbReference>
<protein>
    <recommendedName>
        <fullName evidence="7">DNA/RNA non-specific endonuclease</fullName>
    </recommendedName>
</protein>
<feature type="domain" description="DNA/RNA non-specific endonuclease/pyrophosphatase/phosphodiesterase" evidence="4">
    <location>
        <begin position="39"/>
        <end position="253"/>
    </location>
</feature>
<reference evidence="5 6" key="1">
    <citation type="submission" date="2017-09" db="EMBL/GenBank/DDBJ databases">
        <title>Large-scale bioinformatics analysis of Bacillus genomes uncovers conserved roles of natural products in bacterial physiology.</title>
        <authorList>
            <consortium name="Agbiome Team Llc"/>
            <person name="Bleich R.M."/>
            <person name="Grubbs K.J."/>
            <person name="Santa Maria K.C."/>
            <person name="Allen S.E."/>
            <person name="Farag S."/>
            <person name="Shank E.A."/>
            <person name="Bowers A."/>
        </authorList>
    </citation>
    <scope>NUCLEOTIDE SEQUENCE [LARGE SCALE GENOMIC DNA]</scope>
    <source>
        <strain evidence="5 6">AFS089089</strain>
    </source>
</reference>
<dbReference type="InterPro" id="IPR044929">
    <property type="entry name" value="DNA/RNA_non-sp_Endonuclease_sf"/>
</dbReference>
<dbReference type="GO" id="GO:0046872">
    <property type="term" value="F:metal ion binding"/>
    <property type="evidence" value="ECO:0007669"/>
    <property type="project" value="UniProtKB-KW"/>
</dbReference>
<dbReference type="GO" id="GO:0003676">
    <property type="term" value="F:nucleic acid binding"/>
    <property type="evidence" value="ECO:0007669"/>
    <property type="project" value="InterPro"/>
</dbReference>
<dbReference type="SMART" id="SM00892">
    <property type="entry name" value="Endonuclease_NS"/>
    <property type="match status" value="1"/>
</dbReference>
<dbReference type="PANTHER" id="PTHR13966:SF5">
    <property type="entry name" value="ENDONUCLEASE G, MITOCHONDRIAL"/>
    <property type="match status" value="1"/>
</dbReference>
<dbReference type="SUPFAM" id="SSF54060">
    <property type="entry name" value="His-Me finger endonucleases"/>
    <property type="match status" value="1"/>
</dbReference>
<name>A0A9X6TK89_BACTU</name>
<dbReference type="Gene3D" id="3.40.570.10">
    <property type="entry name" value="Extracellular Endonuclease, subunit A"/>
    <property type="match status" value="1"/>
</dbReference>
<dbReference type="GO" id="GO:0016787">
    <property type="term" value="F:hydrolase activity"/>
    <property type="evidence" value="ECO:0007669"/>
    <property type="project" value="InterPro"/>
</dbReference>
<organism evidence="5 6">
    <name type="scientific">Bacillus thuringiensis</name>
    <dbReference type="NCBI Taxonomy" id="1428"/>
    <lineage>
        <taxon>Bacteria</taxon>
        <taxon>Bacillati</taxon>
        <taxon>Bacillota</taxon>
        <taxon>Bacilli</taxon>
        <taxon>Bacillales</taxon>
        <taxon>Bacillaceae</taxon>
        <taxon>Bacillus</taxon>
        <taxon>Bacillus cereus group</taxon>
    </lineage>
</organism>
<dbReference type="InterPro" id="IPR040255">
    <property type="entry name" value="Non-specific_endonuclease"/>
</dbReference>
<dbReference type="RefSeq" id="WP_086398642.1">
    <property type="nucleotide sequence ID" value="NZ_JARSUK010000029.1"/>
</dbReference>
<accession>A0A9X6TK89</accession>
<sequence length="290" mass="33639">MCIGEGFNTEFLGAEHVIELPRLVGKSADEALNNGQVFNFTHFSLIMNKRRKFLIYGANNVDKNLMKNIERTDMWHFAPCIGEENQVGNELYRNNPWDRGHMVRRKDVCWGSVEEAKKGNDDSFCWGNIVLQHCEVNQGIWNDIEEWILEHDDNPSRKISIFTGPIFTENDRKYCGENGNLGCGIQIPAGFWKTMFFIDSKKKLRSVAFLVKQDEFWFDNQGRRFKPLESYQVPLNTVSQLTGLEFNDLLYKTNPLFFRPNSLTESAEINTPEYHLIQDVGDLILDRDLI</sequence>
<dbReference type="Proteomes" id="UP000220702">
    <property type="component" value="Unassembled WGS sequence"/>
</dbReference>
<evidence type="ECO:0000259" key="4">
    <source>
        <dbReference type="SMART" id="SM00892"/>
    </source>
</evidence>
<feature type="active site" description="Proton acceptor" evidence="1">
    <location>
        <position position="101"/>
    </location>
</feature>
<evidence type="ECO:0000313" key="6">
    <source>
        <dbReference type="Proteomes" id="UP000220702"/>
    </source>
</evidence>
<dbReference type="PANTHER" id="PTHR13966">
    <property type="entry name" value="ENDONUCLEASE RELATED"/>
    <property type="match status" value="1"/>
</dbReference>
<feature type="domain" description="ENPP1-3/EXOG-like endonuclease/phosphodiesterase" evidence="3">
    <location>
        <begin position="40"/>
        <end position="253"/>
    </location>
</feature>
<dbReference type="Pfam" id="PF01223">
    <property type="entry name" value="Endonuclease_NS"/>
    <property type="match status" value="1"/>
</dbReference>
<feature type="binding site" evidence="2">
    <location>
        <position position="137"/>
    </location>
    <ligand>
        <name>Mg(2+)</name>
        <dbReference type="ChEBI" id="CHEBI:18420"/>
        <note>catalytic</note>
    </ligand>
</feature>
<evidence type="ECO:0000256" key="1">
    <source>
        <dbReference type="PIRSR" id="PIRSR640255-1"/>
    </source>
</evidence>
<evidence type="ECO:0000313" key="5">
    <source>
        <dbReference type="EMBL" id="PEA87792.1"/>
    </source>
</evidence>
<gene>
    <name evidence="5" type="ORF">CON71_22695</name>
</gene>
<proteinExistence type="predicted"/>
<keyword evidence="2" id="KW-0479">Metal-binding</keyword>
<dbReference type="EMBL" id="NVNL01000041">
    <property type="protein sequence ID" value="PEA87792.1"/>
    <property type="molecule type" value="Genomic_DNA"/>
</dbReference>
<dbReference type="GO" id="GO:0004519">
    <property type="term" value="F:endonuclease activity"/>
    <property type="evidence" value="ECO:0007669"/>
    <property type="project" value="TreeGrafter"/>
</dbReference>
<dbReference type="AlphaFoldDB" id="A0A9X6TK89"/>
<evidence type="ECO:0000256" key="2">
    <source>
        <dbReference type="PIRSR" id="PIRSR640255-2"/>
    </source>
</evidence>
<dbReference type="SMART" id="SM00477">
    <property type="entry name" value="NUC"/>
    <property type="match status" value="1"/>
</dbReference>